<protein>
    <submittedName>
        <fullName evidence="1">Uncharacterized protein</fullName>
    </submittedName>
</protein>
<reference evidence="1" key="1">
    <citation type="submission" date="2020-04" db="EMBL/GenBank/DDBJ databases">
        <authorList>
            <person name="Chiriac C."/>
            <person name="Salcher M."/>
            <person name="Ghai R."/>
            <person name="Kavagutti S V."/>
        </authorList>
    </citation>
    <scope>NUCLEOTIDE SEQUENCE</scope>
</reference>
<sequence>MPHPVHTSLNPDGTFSVFYFDRLIGWIAKGSMRRKGKPIWRALTTHGDLRHAHSQASARAALLEMTH</sequence>
<proteinExistence type="predicted"/>
<name>A0A6J5LGL4_9CAUD</name>
<dbReference type="EMBL" id="LR796242">
    <property type="protein sequence ID" value="CAB4130809.1"/>
    <property type="molecule type" value="Genomic_DNA"/>
</dbReference>
<evidence type="ECO:0000313" key="1">
    <source>
        <dbReference type="EMBL" id="CAB4130809.1"/>
    </source>
</evidence>
<accession>A0A6J5LGL4</accession>
<organism evidence="1">
    <name type="scientific">uncultured Caudovirales phage</name>
    <dbReference type="NCBI Taxonomy" id="2100421"/>
    <lineage>
        <taxon>Viruses</taxon>
        <taxon>Duplodnaviria</taxon>
        <taxon>Heunggongvirae</taxon>
        <taxon>Uroviricota</taxon>
        <taxon>Caudoviricetes</taxon>
        <taxon>Peduoviridae</taxon>
        <taxon>Maltschvirus</taxon>
        <taxon>Maltschvirus maltsch</taxon>
    </lineage>
</organism>
<gene>
    <name evidence="1" type="ORF">UFOVP120_34</name>
</gene>